<dbReference type="EMBL" id="CM017688">
    <property type="protein sequence ID" value="TYH30179.1"/>
    <property type="molecule type" value="Genomic_DNA"/>
</dbReference>
<name>A0A5D2HKK6_GOSDA</name>
<evidence type="ECO:0000313" key="2">
    <source>
        <dbReference type="Proteomes" id="UP000323506"/>
    </source>
</evidence>
<reference evidence="1 2" key="1">
    <citation type="submission" date="2019-06" db="EMBL/GenBank/DDBJ databases">
        <title>WGS assembly of Gossypium darwinii.</title>
        <authorList>
            <person name="Chen Z.J."/>
            <person name="Sreedasyam A."/>
            <person name="Ando A."/>
            <person name="Song Q."/>
            <person name="De L."/>
            <person name="Hulse-Kemp A."/>
            <person name="Ding M."/>
            <person name="Ye W."/>
            <person name="Kirkbride R."/>
            <person name="Jenkins J."/>
            <person name="Plott C."/>
            <person name="Lovell J."/>
            <person name="Lin Y.-M."/>
            <person name="Vaughn R."/>
            <person name="Liu B."/>
            <person name="Li W."/>
            <person name="Simpson S."/>
            <person name="Scheffler B."/>
            <person name="Saski C."/>
            <person name="Grover C."/>
            <person name="Hu G."/>
            <person name="Conover J."/>
            <person name="Carlson J."/>
            <person name="Shu S."/>
            <person name="Boston L."/>
            <person name="Williams M."/>
            <person name="Peterson D."/>
            <person name="Mcgee K."/>
            <person name="Jones D."/>
            <person name="Wendel J."/>
            <person name="Stelly D."/>
            <person name="Grimwood J."/>
            <person name="Schmutz J."/>
        </authorList>
    </citation>
    <scope>NUCLEOTIDE SEQUENCE [LARGE SCALE GENOMIC DNA]</scope>
    <source>
        <strain evidence="1">1808015.09</strain>
    </source>
</reference>
<keyword evidence="2" id="KW-1185">Reference proteome</keyword>
<proteinExistence type="predicted"/>
<accession>A0A5D2HKK6</accession>
<organism evidence="1 2">
    <name type="scientific">Gossypium darwinii</name>
    <name type="common">Darwin's cotton</name>
    <name type="synonym">Gossypium barbadense var. darwinii</name>
    <dbReference type="NCBI Taxonomy" id="34276"/>
    <lineage>
        <taxon>Eukaryota</taxon>
        <taxon>Viridiplantae</taxon>
        <taxon>Streptophyta</taxon>
        <taxon>Embryophyta</taxon>
        <taxon>Tracheophyta</taxon>
        <taxon>Spermatophyta</taxon>
        <taxon>Magnoliopsida</taxon>
        <taxon>eudicotyledons</taxon>
        <taxon>Gunneridae</taxon>
        <taxon>Pentapetalae</taxon>
        <taxon>rosids</taxon>
        <taxon>malvids</taxon>
        <taxon>Malvales</taxon>
        <taxon>Malvaceae</taxon>
        <taxon>Malvoideae</taxon>
        <taxon>Gossypium</taxon>
    </lineage>
</organism>
<dbReference type="AlphaFoldDB" id="A0A5D2HKK6"/>
<protein>
    <submittedName>
        <fullName evidence="1">Uncharacterized protein</fullName>
    </submittedName>
</protein>
<gene>
    <name evidence="1" type="ORF">ES288_A01G073600v1</name>
</gene>
<dbReference type="Proteomes" id="UP000323506">
    <property type="component" value="Chromosome A01"/>
</dbReference>
<evidence type="ECO:0000313" key="1">
    <source>
        <dbReference type="EMBL" id="TYH30179.1"/>
    </source>
</evidence>
<sequence>MFSSVTWIFHRVGRKNLHSTRDNINLLMVPLALIKWYFEDFSIKFRSPLNEFQRFRLVLHCLSEQQFFVYLEWTLHCF</sequence>